<name>A0ABU0YW29_9MICO</name>
<dbReference type="PANTHER" id="PTHR43537">
    <property type="entry name" value="TRANSCRIPTIONAL REGULATOR, GNTR FAMILY"/>
    <property type="match status" value="1"/>
</dbReference>
<dbReference type="SUPFAM" id="SSF48008">
    <property type="entry name" value="GntR ligand-binding domain-like"/>
    <property type="match status" value="1"/>
</dbReference>
<dbReference type="PROSITE" id="PS50949">
    <property type="entry name" value="HTH_GNTR"/>
    <property type="match status" value="1"/>
</dbReference>
<evidence type="ECO:0000256" key="1">
    <source>
        <dbReference type="ARBA" id="ARBA00023015"/>
    </source>
</evidence>
<sequence>MSNRPRPAAEHPGYALRGRQGVIIEALGRAIVAGRYAEGDVLPREDDLCAEFGMSRTTVRGAMTVLAAKGLIEIRPKTGTKVRPRALWNVFDSDLLGWAHLEGEAGGMMDALIELRQIMEPAAARLAATRATIRELGPLSRAASALAVSIGDPVAYPEWDVAFHLAVYDASHNPLLARFGLLVADFMKIAFEIQQHGDQHEVDLADDAARHLAVSDAIARGDADAAAAAMLEVVLDGKNALAAAMSDADPRA</sequence>
<dbReference type="SUPFAM" id="SSF46785">
    <property type="entry name" value="Winged helix' DNA-binding domain"/>
    <property type="match status" value="1"/>
</dbReference>
<evidence type="ECO:0000313" key="5">
    <source>
        <dbReference type="EMBL" id="MDQ7876531.1"/>
    </source>
</evidence>
<dbReference type="CDD" id="cd07377">
    <property type="entry name" value="WHTH_GntR"/>
    <property type="match status" value="1"/>
</dbReference>
<organism evidence="5 6">
    <name type="scientific">Microbacterium psychrotolerans</name>
    <dbReference type="NCBI Taxonomy" id="3068321"/>
    <lineage>
        <taxon>Bacteria</taxon>
        <taxon>Bacillati</taxon>
        <taxon>Actinomycetota</taxon>
        <taxon>Actinomycetes</taxon>
        <taxon>Micrococcales</taxon>
        <taxon>Microbacteriaceae</taxon>
        <taxon>Microbacterium</taxon>
    </lineage>
</organism>
<dbReference type="Gene3D" id="1.20.120.530">
    <property type="entry name" value="GntR ligand-binding domain-like"/>
    <property type="match status" value="1"/>
</dbReference>
<dbReference type="Pfam" id="PF07729">
    <property type="entry name" value="FCD"/>
    <property type="match status" value="1"/>
</dbReference>
<dbReference type="RefSeq" id="WP_308865931.1">
    <property type="nucleotide sequence ID" value="NZ_JAVFWO010000001.1"/>
</dbReference>
<reference evidence="5 6" key="1">
    <citation type="submission" date="2023-08" db="EMBL/GenBank/DDBJ databases">
        <title>Microbacterium psychrotolerans sp. nov., a psychrotolerant bacterium isolated from soil in Heilongjiang Province, China.</title>
        <authorList>
            <person name="An P."/>
            <person name="Zhao D."/>
            <person name="Xiang H."/>
        </authorList>
    </citation>
    <scope>NUCLEOTIDE SEQUENCE [LARGE SCALE GENOMIC DNA]</scope>
    <source>
        <strain evidence="5 6">QXD-8</strain>
    </source>
</reference>
<keyword evidence="3" id="KW-0804">Transcription</keyword>
<protein>
    <submittedName>
        <fullName evidence="5">FCD domain-containing protein</fullName>
    </submittedName>
</protein>
<dbReference type="InterPro" id="IPR008920">
    <property type="entry name" value="TF_FadR/GntR_C"/>
</dbReference>
<dbReference type="InterPro" id="IPR036390">
    <property type="entry name" value="WH_DNA-bd_sf"/>
</dbReference>
<dbReference type="Pfam" id="PF00392">
    <property type="entry name" value="GntR"/>
    <property type="match status" value="1"/>
</dbReference>
<evidence type="ECO:0000256" key="2">
    <source>
        <dbReference type="ARBA" id="ARBA00023125"/>
    </source>
</evidence>
<gene>
    <name evidence="5" type="ORF">Q9R08_00935</name>
</gene>
<dbReference type="SMART" id="SM00895">
    <property type="entry name" value="FCD"/>
    <property type="match status" value="1"/>
</dbReference>
<dbReference type="Gene3D" id="1.10.10.10">
    <property type="entry name" value="Winged helix-like DNA-binding domain superfamily/Winged helix DNA-binding domain"/>
    <property type="match status" value="1"/>
</dbReference>
<dbReference type="InterPro" id="IPR036388">
    <property type="entry name" value="WH-like_DNA-bd_sf"/>
</dbReference>
<evidence type="ECO:0000256" key="3">
    <source>
        <dbReference type="ARBA" id="ARBA00023163"/>
    </source>
</evidence>
<feature type="domain" description="HTH gntR-type" evidence="4">
    <location>
        <begin position="17"/>
        <end position="85"/>
    </location>
</feature>
<dbReference type="InterPro" id="IPR000524">
    <property type="entry name" value="Tscrpt_reg_HTH_GntR"/>
</dbReference>
<keyword evidence="6" id="KW-1185">Reference proteome</keyword>
<keyword evidence="2" id="KW-0238">DNA-binding</keyword>
<evidence type="ECO:0000313" key="6">
    <source>
        <dbReference type="Proteomes" id="UP001235133"/>
    </source>
</evidence>
<dbReference type="InterPro" id="IPR011711">
    <property type="entry name" value="GntR_C"/>
</dbReference>
<dbReference type="EMBL" id="JAVFWO010000001">
    <property type="protein sequence ID" value="MDQ7876531.1"/>
    <property type="molecule type" value="Genomic_DNA"/>
</dbReference>
<evidence type="ECO:0000259" key="4">
    <source>
        <dbReference type="PROSITE" id="PS50949"/>
    </source>
</evidence>
<comment type="caution">
    <text evidence="5">The sequence shown here is derived from an EMBL/GenBank/DDBJ whole genome shotgun (WGS) entry which is preliminary data.</text>
</comment>
<dbReference type="Proteomes" id="UP001235133">
    <property type="component" value="Unassembled WGS sequence"/>
</dbReference>
<keyword evidence="1" id="KW-0805">Transcription regulation</keyword>
<dbReference type="PRINTS" id="PR00035">
    <property type="entry name" value="HTHGNTR"/>
</dbReference>
<dbReference type="SMART" id="SM00345">
    <property type="entry name" value="HTH_GNTR"/>
    <property type="match status" value="1"/>
</dbReference>
<dbReference type="PANTHER" id="PTHR43537:SF44">
    <property type="entry name" value="GNTR FAMILY REGULATORY PROTEIN"/>
    <property type="match status" value="1"/>
</dbReference>
<accession>A0ABU0YW29</accession>
<proteinExistence type="predicted"/>